<feature type="transmembrane region" description="Helical" evidence="1">
    <location>
        <begin position="20"/>
        <end position="38"/>
    </location>
</feature>
<evidence type="ECO:0000313" key="4">
    <source>
        <dbReference type="Proteomes" id="UP000681340"/>
    </source>
</evidence>
<keyword evidence="1" id="KW-0472">Membrane</keyword>
<organism evidence="3 4">
    <name type="scientific">Actinoplanes auranticolor</name>
    <dbReference type="NCBI Taxonomy" id="47988"/>
    <lineage>
        <taxon>Bacteria</taxon>
        <taxon>Bacillati</taxon>
        <taxon>Actinomycetota</taxon>
        <taxon>Actinomycetes</taxon>
        <taxon>Micromonosporales</taxon>
        <taxon>Micromonosporaceae</taxon>
        <taxon>Actinoplanes</taxon>
    </lineage>
</organism>
<keyword evidence="4" id="KW-1185">Reference proteome</keyword>
<evidence type="ECO:0000313" key="3">
    <source>
        <dbReference type="EMBL" id="GIM69978.1"/>
    </source>
</evidence>
<dbReference type="InterPro" id="IPR050721">
    <property type="entry name" value="Trk_Ktr_HKT_K-transport"/>
</dbReference>
<accession>A0A919SFX8</accession>
<evidence type="ECO:0000259" key="2">
    <source>
        <dbReference type="PROSITE" id="PS51201"/>
    </source>
</evidence>
<dbReference type="AlphaFoldDB" id="A0A919SFX8"/>
<keyword evidence="1" id="KW-1133">Transmembrane helix</keyword>
<dbReference type="PROSITE" id="PS51201">
    <property type="entry name" value="RCK_N"/>
    <property type="match status" value="1"/>
</dbReference>
<dbReference type="RefSeq" id="WP_212989889.1">
    <property type="nucleotide sequence ID" value="NZ_BAABEA010000053.1"/>
</dbReference>
<dbReference type="Pfam" id="PF02254">
    <property type="entry name" value="TrkA_N"/>
    <property type="match status" value="1"/>
</dbReference>
<feature type="domain" description="RCK N-terminal" evidence="2">
    <location>
        <begin position="119"/>
        <end position="241"/>
    </location>
</feature>
<protein>
    <recommendedName>
        <fullName evidence="2">RCK N-terminal domain-containing protein</fullName>
    </recommendedName>
</protein>
<dbReference type="SUPFAM" id="SSF51735">
    <property type="entry name" value="NAD(P)-binding Rossmann-fold domains"/>
    <property type="match status" value="1"/>
</dbReference>
<gene>
    <name evidence="3" type="ORF">Aau02nite_38840</name>
</gene>
<name>A0A919SFX8_9ACTN</name>
<dbReference type="InterPro" id="IPR036291">
    <property type="entry name" value="NAD(P)-bd_dom_sf"/>
</dbReference>
<sequence length="593" mass="64607">MAVASIDASASPGLSRHAAAVVRLTFAALALAALILGYHGLDRYFVEQQLPGRTFLNLLYFDLQLFVLGADPLQDATDFPLTLQIARFAAPAVTLFALTEAVRLLLATELRRMRARNARGHAIVCGDSSAAAALARNLAMAQRKTVVIRSRPIGPLEMRRGNLLGVTGDATDPDVLRGAGADRATVIYACTDDSATNVAIAAAAGRVVDDDSGPATVYAQIHDPDRAMALQARRLGVDAAPGLRLDFFNLDQLAVQVLLAQRPLEPIGPDLPRLLVAGDAPFARALLVSLARDWRLRRSGHRTRIAVDFVRPGAVAALAALHSRYPVLEQACTVTAHETDVPTLLAEHPELAYDDAYLCYEDEEYGLQVALTAYELWHRVAGTVLVPVDRLAGLTDAFGDEYGRPLLDQVHGKIKLFPKHSSACDPALIAEDLVERLARLIHERYVIECREHPGEPTDPAALVPWVNLDEERRGFNRSQAGSIGTKLNAIGCTIVARSGPGDFTLSPDEVEQLAQDEQQRWLSEATAAGWRYGPTREPWAKLTPYLLDWAELPHERREKSRAAVRELPAILADAGFQVVRISDPQRGRTAHLV</sequence>
<dbReference type="Proteomes" id="UP000681340">
    <property type="component" value="Unassembled WGS sequence"/>
</dbReference>
<proteinExistence type="predicted"/>
<dbReference type="InterPro" id="IPR003148">
    <property type="entry name" value="RCK_N"/>
</dbReference>
<dbReference type="InterPro" id="IPR003032">
    <property type="entry name" value="Ryanodine_rcpt"/>
</dbReference>
<dbReference type="Gene3D" id="3.40.50.720">
    <property type="entry name" value="NAD(P)-binding Rossmann-like Domain"/>
    <property type="match status" value="1"/>
</dbReference>
<evidence type="ECO:0000256" key="1">
    <source>
        <dbReference type="SAM" id="Phobius"/>
    </source>
</evidence>
<dbReference type="EMBL" id="BOQL01000029">
    <property type="protein sequence ID" value="GIM69978.1"/>
    <property type="molecule type" value="Genomic_DNA"/>
</dbReference>
<dbReference type="PANTHER" id="PTHR43833">
    <property type="entry name" value="POTASSIUM CHANNEL PROTEIN 2-RELATED-RELATED"/>
    <property type="match status" value="1"/>
</dbReference>
<reference evidence="3" key="1">
    <citation type="submission" date="2021-03" db="EMBL/GenBank/DDBJ databases">
        <title>Whole genome shotgun sequence of Actinoplanes auranticolor NBRC 12245.</title>
        <authorList>
            <person name="Komaki H."/>
            <person name="Tamura T."/>
        </authorList>
    </citation>
    <scope>NUCLEOTIDE SEQUENCE</scope>
    <source>
        <strain evidence="3">NBRC 12245</strain>
    </source>
</reference>
<dbReference type="Pfam" id="PF02026">
    <property type="entry name" value="RyR"/>
    <property type="match status" value="1"/>
</dbReference>
<comment type="caution">
    <text evidence="3">The sequence shown here is derived from an EMBL/GenBank/DDBJ whole genome shotgun (WGS) entry which is preliminary data.</text>
</comment>
<dbReference type="GO" id="GO:0006813">
    <property type="term" value="P:potassium ion transport"/>
    <property type="evidence" value="ECO:0007669"/>
    <property type="project" value="InterPro"/>
</dbReference>
<dbReference type="Gene3D" id="6.20.350.10">
    <property type="match status" value="1"/>
</dbReference>
<keyword evidence="1" id="KW-0812">Transmembrane</keyword>